<sequence>MTGHVQMVLLPLLSALRPQLCKCTATQNARPPRWRAACSPVFLPQSLQTLAGVASFNAVRSKTWQCRVIRPPCGRHVHMGALCCTTRVGDWLDFLADDKA</sequence>
<keyword evidence="1" id="KW-0732">Signal</keyword>
<dbReference type="AlphaFoldDB" id="K3Y3T9"/>
<reference evidence="3" key="1">
    <citation type="journal article" date="2012" name="Nat. Biotechnol.">
        <title>Reference genome sequence of the model plant Setaria.</title>
        <authorList>
            <person name="Bennetzen J.L."/>
            <person name="Schmutz J."/>
            <person name="Wang H."/>
            <person name="Percifield R."/>
            <person name="Hawkins J."/>
            <person name="Pontaroli A.C."/>
            <person name="Estep M."/>
            <person name="Feng L."/>
            <person name="Vaughn J.N."/>
            <person name="Grimwood J."/>
            <person name="Jenkins J."/>
            <person name="Barry K."/>
            <person name="Lindquist E."/>
            <person name="Hellsten U."/>
            <person name="Deshpande S."/>
            <person name="Wang X."/>
            <person name="Wu X."/>
            <person name="Mitros T."/>
            <person name="Triplett J."/>
            <person name="Yang X."/>
            <person name="Ye C.Y."/>
            <person name="Mauro-Herrera M."/>
            <person name="Wang L."/>
            <person name="Li P."/>
            <person name="Sharma M."/>
            <person name="Sharma R."/>
            <person name="Ronald P.C."/>
            <person name="Panaud O."/>
            <person name="Kellogg E.A."/>
            <person name="Brutnell T.P."/>
            <person name="Doust A.N."/>
            <person name="Tuskan G.A."/>
            <person name="Rokhsar D."/>
            <person name="Devos K.M."/>
        </authorList>
    </citation>
    <scope>NUCLEOTIDE SEQUENCE [LARGE SCALE GENOMIC DNA]</scope>
    <source>
        <strain evidence="3">cv. Yugu1</strain>
    </source>
</reference>
<dbReference type="Gramene" id="KQL11420">
    <property type="protein sequence ID" value="KQL11420"/>
    <property type="gene ID" value="SETIT_008877mg"/>
</dbReference>
<evidence type="ECO:0008006" key="4">
    <source>
        <dbReference type="Google" id="ProtNLM"/>
    </source>
</evidence>
<dbReference type="HOGENOM" id="CLU_2311033_0_0_1"/>
<evidence type="ECO:0000313" key="3">
    <source>
        <dbReference type="Proteomes" id="UP000004995"/>
    </source>
</evidence>
<feature type="chain" id="PRO_5010126366" description="Secreted protein" evidence="1">
    <location>
        <begin position="24"/>
        <end position="100"/>
    </location>
</feature>
<keyword evidence="3" id="KW-1185">Reference proteome</keyword>
<name>K3Y3T9_SETIT</name>
<dbReference type="EnsemblPlants" id="KQL11420">
    <property type="protein sequence ID" value="KQL11420"/>
    <property type="gene ID" value="SETIT_008877mg"/>
</dbReference>
<protein>
    <recommendedName>
        <fullName evidence="4">Secreted protein</fullName>
    </recommendedName>
</protein>
<reference evidence="2" key="2">
    <citation type="submission" date="2018-08" db="UniProtKB">
        <authorList>
            <consortium name="EnsemblPlants"/>
        </authorList>
    </citation>
    <scope>IDENTIFICATION</scope>
    <source>
        <strain evidence="2">Yugu1</strain>
    </source>
</reference>
<dbReference type="InParanoid" id="K3Y3T9"/>
<accession>K3Y3T9</accession>
<proteinExistence type="predicted"/>
<feature type="signal peptide" evidence="1">
    <location>
        <begin position="1"/>
        <end position="23"/>
    </location>
</feature>
<evidence type="ECO:0000256" key="1">
    <source>
        <dbReference type="SAM" id="SignalP"/>
    </source>
</evidence>
<dbReference type="Proteomes" id="UP000004995">
    <property type="component" value="Unassembled WGS sequence"/>
</dbReference>
<evidence type="ECO:0000313" key="2">
    <source>
        <dbReference type="EnsemblPlants" id="KQL11420"/>
    </source>
</evidence>
<dbReference type="EMBL" id="AGNK02002610">
    <property type="status" value="NOT_ANNOTATED_CDS"/>
    <property type="molecule type" value="Genomic_DNA"/>
</dbReference>
<organism evidence="2 3">
    <name type="scientific">Setaria italica</name>
    <name type="common">Foxtail millet</name>
    <name type="synonym">Panicum italicum</name>
    <dbReference type="NCBI Taxonomy" id="4555"/>
    <lineage>
        <taxon>Eukaryota</taxon>
        <taxon>Viridiplantae</taxon>
        <taxon>Streptophyta</taxon>
        <taxon>Embryophyta</taxon>
        <taxon>Tracheophyta</taxon>
        <taxon>Spermatophyta</taxon>
        <taxon>Magnoliopsida</taxon>
        <taxon>Liliopsida</taxon>
        <taxon>Poales</taxon>
        <taxon>Poaceae</taxon>
        <taxon>PACMAD clade</taxon>
        <taxon>Panicoideae</taxon>
        <taxon>Panicodae</taxon>
        <taxon>Paniceae</taxon>
        <taxon>Cenchrinae</taxon>
        <taxon>Setaria</taxon>
    </lineage>
</organism>